<dbReference type="Pfam" id="PF00361">
    <property type="entry name" value="Proton_antipo_M"/>
    <property type="match status" value="1"/>
</dbReference>
<gene>
    <name evidence="12" type="ORF">SAJA_04945</name>
</gene>
<dbReference type="NCBIfam" id="TIGR01972">
    <property type="entry name" value="NDH_I_M"/>
    <property type="match status" value="1"/>
</dbReference>
<evidence type="ECO:0000256" key="1">
    <source>
        <dbReference type="ARBA" id="ARBA00004127"/>
    </source>
</evidence>
<dbReference type="Proteomes" id="UP000285310">
    <property type="component" value="Unassembled WGS sequence"/>
</dbReference>
<feature type="transmembrane region" description="Helical" evidence="10">
    <location>
        <begin position="344"/>
        <end position="366"/>
    </location>
</feature>
<evidence type="ECO:0000256" key="2">
    <source>
        <dbReference type="ARBA" id="ARBA00009025"/>
    </source>
</evidence>
<dbReference type="GO" id="GO:0008137">
    <property type="term" value="F:NADH dehydrogenase (ubiquinone) activity"/>
    <property type="evidence" value="ECO:0007669"/>
    <property type="project" value="InterPro"/>
</dbReference>
<evidence type="ECO:0000259" key="11">
    <source>
        <dbReference type="Pfam" id="PF00361"/>
    </source>
</evidence>
<sequence length="511" mass="54879">MLLCWLLFIPFIGGLACWATSRGRDNAGLARVIAFLSMAAVFVPAVVVWFTGDFSLSGDPSIAPAWQYEIAADWISRFGIEFHLALDGLSLVMVMLASVLGMLSVVASASTVKSCVGVFHANLLWTLGGVIGIFLAIDLFLYFFFWELMLIPMYFLIALWGHEENDRSTNTAAAVKFFIYTQTSGLAMLAAILGLVFLHYDQSGVLTFDYNQLLTTDTSGAFGMVLMLGFFLAFAVKLPAVPFHGWLADTQANAPTSGAVDLSGILVKTAAYGLLRFALPLFPEASANFAPVAMTLGLISIYYGAVMAFAQNDIKRLISYSSISHMGFVLVGLYAGTMLALQGVVLQVLASAVSTAALFILAGQLYERMGTRDMRALGGLFGRLGALPGFSLVFVVASLGMPATGNFLGEFLILFGAFAAHPWFVVIAAGGMILAAVYALYMMHRVYWGNPDAGGTIATMRVREYTMMMALVLITLILGLFPNTVLHVTQTVTHDISSWFAAGVIAAAQTS</sequence>
<evidence type="ECO:0000256" key="8">
    <source>
        <dbReference type="ARBA" id="ARBA00032798"/>
    </source>
</evidence>
<feature type="transmembrane region" description="Helical" evidence="10">
    <location>
        <begin position="220"/>
        <end position="238"/>
    </location>
</feature>
<dbReference type="NCBIfam" id="NF004498">
    <property type="entry name" value="PRK05846.1-1"/>
    <property type="match status" value="1"/>
</dbReference>
<feature type="transmembrane region" description="Helical" evidence="10">
    <location>
        <begin position="29"/>
        <end position="50"/>
    </location>
</feature>
<evidence type="ECO:0000256" key="7">
    <source>
        <dbReference type="ARBA" id="ARBA00031584"/>
    </source>
</evidence>
<dbReference type="InterPro" id="IPR010227">
    <property type="entry name" value="NADH_Q_OxRdtase_chainM/4"/>
</dbReference>
<evidence type="ECO:0000313" key="13">
    <source>
        <dbReference type="Proteomes" id="UP000285310"/>
    </source>
</evidence>
<dbReference type="GO" id="GO:0016020">
    <property type="term" value="C:membrane"/>
    <property type="evidence" value="ECO:0007669"/>
    <property type="project" value="UniProtKB-SubCell"/>
</dbReference>
<feature type="transmembrane region" description="Helical" evidence="10">
    <location>
        <begin position="462"/>
        <end position="481"/>
    </location>
</feature>
<comment type="caution">
    <text evidence="12">The sequence shown here is derived from an EMBL/GenBank/DDBJ whole genome shotgun (WGS) entry which is preliminary data.</text>
</comment>
<dbReference type="FunCoup" id="A0A423PWN9">
    <property type="interactions" value="140"/>
</dbReference>
<proteinExistence type="inferred from homology"/>
<dbReference type="PRINTS" id="PR01437">
    <property type="entry name" value="NUOXDRDTASE4"/>
</dbReference>
<dbReference type="EMBL" id="AYKG01000012">
    <property type="protein sequence ID" value="ROO29994.1"/>
    <property type="molecule type" value="Genomic_DNA"/>
</dbReference>
<comment type="subcellular location">
    <subcellularLocation>
        <location evidence="1">Endomembrane system</location>
        <topology evidence="1">Multi-pass membrane protein</topology>
    </subcellularLocation>
    <subcellularLocation>
        <location evidence="9">Membrane</location>
        <topology evidence="9">Multi-pass membrane protein</topology>
    </subcellularLocation>
</comment>
<evidence type="ECO:0000256" key="6">
    <source>
        <dbReference type="ARBA" id="ARBA00023136"/>
    </source>
</evidence>
<dbReference type="InterPro" id="IPR003918">
    <property type="entry name" value="NADH_UbQ_OxRdtase"/>
</dbReference>
<dbReference type="RefSeq" id="WP_123657536.1">
    <property type="nucleotide sequence ID" value="NZ_AYKG01000012.1"/>
</dbReference>
<accession>A0A423PWN9</accession>
<keyword evidence="13" id="KW-1185">Reference proteome</keyword>
<evidence type="ECO:0000256" key="5">
    <source>
        <dbReference type="ARBA" id="ARBA00022989"/>
    </source>
</evidence>
<feature type="transmembrane region" description="Helical" evidence="10">
    <location>
        <begin position="84"/>
        <end position="103"/>
    </location>
</feature>
<reference evidence="12 13" key="1">
    <citation type="submission" date="2013-10" db="EMBL/GenBank/DDBJ databases">
        <title>Salinisphaera japonica YTM-1 Genome Sequencing.</title>
        <authorList>
            <person name="Lai Q."/>
            <person name="Li C."/>
            <person name="Shao Z."/>
        </authorList>
    </citation>
    <scope>NUCLEOTIDE SEQUENCE [LARGE SCALE GENOMIC DNA]</scope>
    <source>
        <strain evidence="12 13">YTM-1</strain>
    </source>
</reference>
<protein>
    <recommendedName>
        <fullName evidence="3">NADH-quinone oxidoreductase subunit M</fullName>
    </recommendedName>
    <alternativeName>
        <fullName evidence="7">NADH dehydrogenase I subunit M</fullName>
    </alternativeName>
    <alternativeName>
        <fullName evidence="8">NDH-1 subunit M</fullName>
    </alternativeName>
</protein>
<keyword evidence="12" id="KW-0830">Ubiquinone</keyword>
<dbReference type="InParanoid" id="A0A423PWN9"/>
<keyword evidence="4 9" id="KW-0812">Transmembrane</keyword>
<dbReference type="PANTHER" id="PTHR43507:SF1">
    <property type="entry name" value="NADH-UBIQUINONE OXIDOREDUCTASE CHAIN 4"/>
    <property type="match status" value="1"/>
</dbReference>
<evidence type="ECO:0000256" key="10">
    <source>
        <dbReference type="SAM" id="Phobius"/>
    </source>
</evidence>
<dbReference type="GO" id="GO:0042773">
    <property type="term" value="P:ATP synthesis coupled electron transport"/>
    <property type="evidence" value="ECO:0007669"/>
    <property type="project" value="InterPro"/>
</dbReference>
<dbReference type="GO" id="GO:0015990">
    <property type="term" value="P:electron transport coupled proton transport"/>
    <property type="evidence" value="ECO:0007669"/>
    <property type="project" value="TreeGrafter"/>
</dbReference>
<dbReference type="GO" id="GO:0012505">
    <property type="term" value="C:endomembrane system"/>
    <property type="evidence" value="ECO:0007669"/>
    <property type="project" value="UniProtKB-SubCell"/>
</dbReference>
<feature type="transmembrane region" description="Helical" evidence="10">
    <location>
        <begin position="411"/>
        <end position="441"/>
    </location>
</feature>
<feature type="transmembrane region" description="Helical" evidence="10">
    <location>
        <begin position="285"/>
        <end position="305"/>
    </location>
</feature>
<dbReference type="OrthoDB" id="9768329at2"/>
<keyword evidence="5 10" id="KW-1133">Transmembrane helix</keyword>
<feature type="domain" description="NADH:quinone oxidoreductase/Mrp antiporter transmembrane" evidence="11">
    <location>
        <begin position="136"/>
        <end position="428"/>
    </location>
</feature>
<feature type="transmembrane region" description="Helical" evidence="10">
    <location>
        <begin position="317"/>
        <end position="338"/>
    </location>
</feature>
<feature type="transmembrane region" description="Helical" evidence="10">
    <location>
        <begin position="123"/>
        <end position="145"/>
    </location>
</feature>
<evidence type="ECO:0000256" key="3">
    <source>
        <dbReference type="ARBA" id="ARBA00019906"/>
    </source>
</evidence>
<dbReference type="GO" id="GO:0003954">
    <property type="term" value="F:NADH dehydrogenase activity"/>
    <property type="evidence" value="ECO:0007669"/>
    <property type="project" value="TreeGrafter"/>
</dbReference>
<feature type="transmembrane region" description="Helical" evidence="10">
    <location>
        <begin position="177"/>
        <end position="200"/>
    </location>
</feature>
<feature type="transmembrane region" description="Helical" evidence="10">
    <location>
        <begin position="378"/>
        <end position="399"/>
    </location>
</feature>
<evidence type="ECO:0000313" key="12">
    <source>
        <dbReference type="EMBL" id="ROO29994.1"/>
    </source>
</evidence>
<keyword evidence="6 10" id="KW-0472">Membrane</keyword>
<dbReference type="AlphaFoldDB" id="A0A423PWN9"/>
<dbReference type="PANTHER" id="PTHR43507">
    <property type="entry name" value="NADH-UBIQUINONE OXIDOREDUCTASE CHAIN 4"/>
    <property type="match status" value="1"/>
</dbReference>
<dbReference type="InterPro" id="IPR001750">
    <property type="entry name" value="ND/Mrp_TM"/>
</dbReference>
<comment type="similarity">
    <text evidence="2">Belongs to the complex I subunit 4 family.</text>
</comment>
<evidence type="ECO:0000256" key="4">
    <source>
        <dbReference type="ARBA" id="ARBA00022692"/>
    </source>
</evidence>
<dbReference type="GO" id="GO:0048039">
    <property type="term" value="F:ubiquinone binding"/>
    <property type="evidence" value="ECO:0007669"/>
    <property type="project" value="TreeGrafter"/>
</dbReference>
<evidence type="ECO:0000256" key="9">
    <source>
        <dbReference type="RuleBase" id="RU000320"/>
    </source>
</evidence>
<organism evidence="12 13">
    <name type="scientific">Salinisphaera japonica YTM-1</name>
    <dbReference type="NCBI Taxonomy" id="1209778"/>
    <lineage>
        <taxon>Bacteria</taxon>
        <taxon>Pseudomonadati</taxon>
        <taxon>Pseudomonadota</taxon>
        <taxon>Gammaproteobacteria</taxon>
        <taxon>Salinisphaerales</taxon>
        <taxon>Salinisphaeraceae</taxon>
        <taxon>Salinisphaera</taxon>
    </lineage>
</organism>
<name>A0A423PWN9_9GAMM</name>